<evidence type="ECO:0000313" key="6">
    <source>
        <dbReference type="Proteomes" id="UP000219036"/>
    </source>
</evidence>
<evidence type="ECO:0000313" key="5">
    <source>
        <dbReference type="EMBL" id="SNZ10338.1"/>
    </source>
</evidence>
<evidence type="ECO:0000256" key="2">
    <source>
        <dbReference type="ARBA" id="ARBA00022490"/>
    </source>
</evidence>
<dbReference type="HAMAP" id="MF_02200">
    <property type="entry name" value="NapD"/>
    <property type="match status" value="1"/>
</dbReference>
<dbReference type="GO" id="GO:0005048">
    <property type="term" value="F:signal sequence binding"/>
    <property type="evidence" value="ECO:0007669"/>
    <property type="project" value="UniProtKB-UniRule"/>
</dbReference>
<dbReference type="Pfam" id="PF03927">
    <property type="entry name" value="NapD"/>
    <property type="match status" value="1"/>
</dbReference>
<comment type="similarity">
    <text evidence="4">Belongs to the NapD family.</text>
</comment>
<evidence type="ECO:0000256" key="1">
    <source>
        <dbReference type="ARBA" id="ARBA00004496"/>
    </source>
</evidence>
<dbReference type="EMBL" id="OBEI01000010">
    <property type="protein sequence ID" value="SNZ10338.1"/>
    <property type="molecule type" value="Genomic_DNA"/>
</dbReference>
<dbReference type="InterPro" id="IPR005623">
    <property type="entry name" value="Chaperone_NapD_NO3_reduct"/>
</dbReference>
<dbReference type="Gene3D" id="3.30.70.920">
    <property type="match status" value="1"/>
</dbReference>
<dbReference type="RefSeq" id="WP_097000984.1">
    <property type="nucleotide sequence ID" value="NZ_OBEI01000010.1"/>
</dbReference>
<reference evidence="6" key="1">
    <citation type="submission" date="2017-09" db="EMBL/GenBank/DDBJ databases">
        <authorList>
            <person name="Varghese N."/>
            <person name="Submissions S."/>
        </authorList>
    </citation>
    <scope>NUCLEOTIDE SEQUENCE [LARGE SCALE GENOMIC DNA]</scope>
    <source>
        <strain evidence="6">DSM 15103</strain>
    </source>
</reference>
<keyword evidence="2 4" id="KW-0963">Cytoplasm</keyword>
<comment type="function">
    <text evidence="4">Chaperone for NapA, the catalytic subunit of the periplasmic nitrate reductase. It binds directly and specifically to the twin-arginine signal peptide of NapA, preventing premature interaction with the Tat translocase and premature export.</text>
</comment>
<dbReference type="Proteomes" id="UP000219036">
    <property type="component" value="Unassembled WGS sequence"/>
</dbReference>
<accession>A0A285NM81</accession>
<evidence type="ECO:0000256" key="4">
    <source>
        <dbReference type="HAMAP-Rule" id="MF_02200"/>
    </source>
</evidence>
<protein>
    <recommendedName>
        <fullName evidence="4">Chaperone NapD</fullName>
    </recommendedName>
    <alternativeName>
        <fullName evidence="4">NapA signal peptide-binding chaperone NapD</fullName>
    </alternativeName>
</protein>
<dbReference type="OrthoDB" id="5355541at2"/>
<dbReference type="GO" id="GO:0005737">
    <property type="term" value="C:cytoplasm"/>
    <property type="evidence" value="ECO:0007669"/>
    <property type="project" value="UniProtKB-SubCell"/>
</dbReference>
<name>A0A285NM81_9AQUI</name>
<organism evidence="5 6">
    <name type="scientific">Persephonella hydrogeniphila</name>
    <dbReference type="NCBI Taxonomy" id="198703"/>
    <lineage>
        <taxon>Bacteria</taxon>
        <taxon>Pseudomonadati</taxon>
        <taxon>Aquificota</taxon>
        <taxon>Aquificia</taxon>
        <taxon>Aquificales</taxon>
        <taxon>Hydrogenothermaceae</taxon>
        <taxon>Persephonella</taxon>
    </lineage>
</organism>
<evidence type="ECO:0000256" key="3">
    <source>
        <dbReference type="ARBA" id="ARBA00023186"/>
    </source>
</evidence>
<keyword evidence="6" id="KW-1185">Reference proteome</keyword>
<dbReference type="PANTHER" id="PTHR38603:SF1">
    <property type="entry name" value="CHAPERONE NAPD"/>
    <property type="match status" value="1"/>
</dbReference>
<sequence>MNISSAVVVTEPKHFKEVLQSLEESGLCDVYFHDEKSGKIIIIIEGEDINEETFKLKQIQMLPHVLSANMVYSYSEEEWESAAEYLQKLSNDVPEILNDENVRAEDIVYKGHIKGYIS</sequence>
<gene>
    <name evidence="4" type="primary">napD</name>
    <name evidence="5" type="ORF">SAMN06265182_1829</name>
</gene>
<proteinExistence type="inferred from homology"/>
<keyword evidence="3 4" id="KW-0143">Chaperone</keyword>
<dbReference type="GO" id="GO:0051224">
    <property type="term" value="P:negative regulation of protein transport"/>
    <property type="evidence" value="ECO:0007669"/>
    <property type="project" value="UniProtKB-UniRule"/>
</dbReference>
<dbReference type="PANTHER" id="PTHR38603">
    <property type="entry name" value="CHAPERONE NAPD"/>
    <property type="match status" value="1"/>
</dbReference>
<comment type="subunit">
    <text evidence="4">Interacts with the cytoplasmic NapA precursor.</text>
</comment>
<dbReference type="AlphaFoldDB" id="A0A285NM81"/>
<comment type="subcellular location">
    <subcellularLocation>
        <location evidence="1 4">Cytoplasm</location>
    </subcellularLocation>
</comment>